<keyword evidence="3" id="KW-1185">Reference proteome</keyword>
<organism evidence="2 3">
    <name type="scientific">Desulfoferula mesophila</name>
    <dbReference type="NCBI Taxonomy" id="3058419"/>
    <lineage>
        <taxon>Bacteria</taxon>
        <taxon>Pseudomonadati</taxon>
        <taxon>Thermodesulfobacteriota</taxon>
        <taxon>Desulfarculia</taxon>
        <taxon>Desulfarculales</taxon>
        <taxon>Desulfarculaceae</taxon>
        <taxon>Desulfoferula</taxon>
    </lineage>
</organism>
<feature type="region of interest" description="Disordered" evidence="1">
    <location>
        <begin position="1"/>
        <end position="31"/>
    </location>
</feature>
<dbReference type="AlphaFoldDB" id="A0AAU9F4I6"/>
<dbReference type="EMBL" id="AP028679">
    <property type="protein sequence ID" value="BEQ17132.1"/>
    <property type="molecule type" value="Genomic_DNA"/>
</dbReference>
<evidence type="ECO:0000313" key="3">
    <source>
        <dbReference type="Proteomes" id="UP001366166"/>
    </source>
</evidence>
<reference evidence="3" key="1">
    <citation type="journal article" date="2023" name="Arch. Microbiol.">
        <title>Desulfoferula mesophilus gen. nov. sp. nov., a mesophilic sulfate-reducing bacterium isolated from a brackish lake sediment.</title>
        <authorList>
            <person name="Watanabe T."/>
            <person name="Yabe T."/>
            <person name="Tsuji J.M."/>
            <person name="Fukui M."/>
        </authorList>
    </citation>
    <scope>NUCLEOTIDE SEQUENCE [LARGE SCALE GENOMIC DNA]</scope>
    <source>
        <strain evidence="3">12FAK</strain>
    </source>
</reference>
<evidence type="ECO:0000313" key="2">
    <source>
        <dbReference type="EMBL" id="BEQ17132.1"/>
    </source>
</evidence>
<protein>
    <submittedName>
        <fullName evidence="2">Uncharacterized protein</fullName>
    </submittedName>
</protein>
<evidence type="ECO:0000256" key="1">
    <source>
        <dbReference type="SAM" id="MobiDB-lite"/>
    </source>
</evidence>
<dbReference type="KEGG" id="dmp:FAK_41980"/>
<accession>A0AAU9F4I6</accession>
<sequence length="51" mass="5719">MSEQKVKAKAAKKPKEEYGEPRPQGVAGPDASYVEKSINRWRLRGSGVQFK</sequence>
<dbReference type="RefSeq" id="WP_338603967.1">
    <property type="nucleotide sequence ID" value="NZ_AP028679.1"/>
</dbReference>
<proteinExistence type="predicted"/>
<gene>
    <name evidence="2" type="ORF">FAK_41980</name>
</gene>
<dbReference type="Proteomes" id="UP001366166">
    <property type="component" value="Chromosome"/>
</dbReference>
<name>A0AAU9F4I6_9BACT</name>